<dbReference type="InterPro" id="IPR019797">
    <property type="entry name" value="Glutamate_5-kinase_CS"/>
</dbReference>
<comment type="catalytic activity">
    <reaction evidence="8">
        <text>L-glutamate + ATP = L-glutamyl 5-phosphate + ADP</text>
        <dbReference type="Rhea" id="RHEA:14877"/>
        <dbReference type="ChEBI" id="CHEBI:29985"/>
        <dbReference type="ChEBI" id="CHEBI:30616"/>
        <dbReference type="ChEBI" id="CHEBI:58274"/>
        <dbReference type="ChEBI" id="CHEBI:456216"/>
        <dbReference type="EC" id="2.7.2.11"/>
    </reaction>
</comment>
<dbReference type="HAMAP" id="MF_00456">
    <property type="entry name" value="ProB"/>
    <property type="match status" value="1"/>
</dbReference>
<evidence type="ECO:0000256" key="6">
    <source>
        <dbReference type="ARBA" id="ARBA00022777"/>
    </source>
</evidence>
<evidence type="ECO:0000256" key="8">
    <source>
        <dbReference type="HAMAP-Rule" id="MF_00456"/>
    </source>
</evidence>
<keyword evidence="1 8" id="KW-0963">Cytoplasm</keyword>
<dbReference type="OrthoDB" id="9804434at2"/>
<dbReference type="InterPro" id="IPR001048">
    <property type="entry name" value="Asp/Glu/Uridylate_kinase"/>
</dbReference>
<dbReference type="Pfam" id="PF00696">
    <property type="entry name" value="AA_kinase"/>
    <property type="match status" value="1"/>
</dbReference>
<feature type="binding site" evidence="8">
    <location>
        <position position="138"/>
    </location>
    <ligand>
        <name>substrate</name>
    </ligand>
</feature>
<organism evidence="10 11">
    <name type="scientific">Aliikangiella marina</name>
    <dbReference type="NCBI Taxonomy" id="1712262"/>
    <lineage>
        <taxon>Bacteria</taxon>
        <taxon>Pseudomonadati</taxon>
        <taxon>Pseudomonadota</taxon>
        <taxon>Gammaproteobacteria</taxon>
        <taxon>Oceanospirillales</taxon>
        <taxon>Pleioneaceae</taxon>
        <taxon>Aliikangiella</taxon>
    </lineage>
</organism>
<dbReference type="PRINTS" id="PR00474">
    <property type="entry name" value="GLU5KINASE"/>
</dbReference>
<dbReference type="GO" id="GO:0004349">
    <property type="term" value="F:glutamate 5-kinase activity"/>
    <property type="evidence" value="ECO:0007669"/>
    <property type="project" value="UniProtKB-UniRule"/>
</dbReference>
<feature type="binding site" evidence="8">
    <location>
        <position position="53"/>
    </location>
    <ligand>
        <name>substrate</name>
    </ligand>
</feature>
<dbReference type="Gene3D" id="3.40.1160.10">
    <property type="entry name" value="Acetylglutamate kinase-like"/>
    <property type="match status" value="1"/>
</dbReference>
<dbReference type="InterPro" id="IPR036393">
    <property type="entry name" value="AceGlu_kinase-like_sf"/>
</dbReference>
<sequence>MQDFCHFQKVVIKVGSALIAPEGRGSSVRYLLSLADFVHHCLQQGKDVVIVSSGSVAAGSGLTNHHLAQKLSIPQKQALASIGQTHLMQHWQKLFDNHCAQILLTRSDLESLQRRANAKNTINTLLSMQAIPIINENDSVVVDELVVGDNDNLAAQVAEMCNADLLIICSDVEGLFDKNPKTHDKAQLIPLVEKIEDSHFAIAGATDNPIATGGMQTKLQAAKFASDAGIDTLIVNGRNVETFERLKRNQTTGTWFKSQINKESHNG</sequence>
<comment type="similarity">
    <text evidence="8">Belongs to the glutamate 5-kinase family.</text>
</comment>
<keyword evidence="2 8" id="KW-0028">Amino-acid biosynthesis</keyword>
<evidence type="ECO:0000256" key="3">
    <source>
        <dbReference type="ARBA" id="ARBA00022650"/>
    </source>
</evidence>
<dbReference type="InterPro" id="IPR001057">
    <property type="entry name" value="Glu/AcGlu_kinase"/>
</dbReference>
<dbReference type="InterPro" id="IPR005715">
    <property type="entry name" value="Glu_5kinase/COase_Synthase"/>
</dbReference>
<evidence type="ECO:0000256" key="1">
    <source>
        <dbReference type="ARBA" id="ARBA00022490"/>
    </source>
</evidence>
<reference evidence="10 11" key="1">
    <citation type="submission" date="2019-06" db="EMBL/GenBank/DDBJ databases">
        <title>Draft genome of Aliikangiella marina GYP-15.</title>
        <authorList>
            <person name="Wang G."/>
        </authorList>
    </citation>
    <scope>NUCLEOTIDE SEQUENCE [LARGE SCALE GENOMIC DNA]</scope>
    <source>
        <strain evidence="10 11">GYP-15</strain>
    </source>
</reference>
<dbReference type="GO" id="GO:0005524">
    <property type="term" value="F:ATP binding"/>
    <property type="evidence" value="ECO:0007669"/>
    <property type="project" value="UniProtKB-KW"/>
</dbReference>
<dbReference type="FunFam" id="3.40.1160.10:FF:000018">
    <property type="entry name" value="Glutamate 5-kinase"/>
    <property type="match status" value="1"/>
</dbReference>
<evidence type="ECO:0000256" key="4">
    <source>
        <dbReference type="ARBA" id="ARBA00022679"/>
    </source>
</evidence>
<dbReference type="RefSeq" id="WP_142888071.1">
    <property type="nucleotide sequence ID" value="NZ_VIKR01000001.1"/>
</dbReference>
<accession>A0A545THS7</accession>
<dbReference type="GO" id="GO:0005829">
    <property type="term" value="C:cytosol"/>
    <property type="evidence" value="ECO:0007669"/>
    <property type="project" value="TreeGrafter"/>
</dbReference>
<dbReference type="CDD" id="cd04242">
    <property type="entry name" value="AAK_G5K_ProB"/>
    <property type="match status" value="1"/>
</dbReference>
<keyword evidence="11" id="KW-1185">Reference proteome</keyword>
<keyword evidence="4 8" id="KW-0808">Transferase</keyword>
<comment type="subcellular location">
    <subcellularLocation>
        <location evidence="8">Cytoplasm</location>
    </subcellularLocation>
</comment>
<dbReference type="NCBIfam" id="TIGR01027">
    <property type="entry name" value="proB"/>
    <property type="match status" value="1"/>
</dbReference>
<evidence type="ECO:0000313" key="11">
    <source>
        <dbReference type="Proteomes" id="UP000317839"/>
    </source>
</evidence>
<dbReference type="PANTHER" id="PTHR43654">
    <property type="entry name" value="GLUTAMATE 5-KINASE"/>
    <property type="match status" value="1"/>
</dbReference>
<comment type="caution">
    <text evidence="10">The sequence shown here is derived from an EMBL/GenBank/DDBJ whole genome shotgun (WGS) entry which is preliminary data.</text>
</comment>
<name>A0A545THS7_9GAMM</name>
<feature type="binding site" evidence="8">
    <location>
        <position position="13"/>
    </location>
    <ligand>
        <name>ATP</name>
        <dbReference type="ChEBI" id="CHEBI:30616"/>
    </ligand>
</feature>
<dbReference type="Proteomes" id="UP000317839">
    <property type="component" value="Unassembled WGS sequence"/>
</dbReference>
<keyword evidence="5 8" id="KW-0547">Nucleotide-binding</keyword>
<keyword evidence="6 8" id="KW-0418">Kinase</keyword>
<keyword evidence="3 8" id="KW-0641">Proline biosynthesis</keyword>
<evidence type="ECO:0000313" key="10">
    <source>
        <dbReference type="EMBL" id="TQV76711.1"/>
    </source>
</evidence>
<evidence type="ECO:0000259" key="9">
    <source>
        <dbReference type="Pfam" id="PF00696"/>
    </source>
</evidence>
<evidence type="ECO:0000256" key="7">
    <source>
        <dbReference type="ARBA" id="ARBA00022840"/>
    </source>
</evidence>
<feature type="domain" description="Aspartate/glutamate/uridylate kinase" evidence="9">
    <location>
        <begin position="9"/>
        <end position="236"/>
    </location>
</feature>
<protein>
    <recommendedName>
        <fullName evidence="8">Glutamate 5-kinase</fullName>
        <ecNumber evidence="8">2.7.2.11</ecNumber>
    </recommendedName>
    <alternativeName>
        <fullName evidence="8">Gamma-glutamyl kinase</fullName>
        <shortName evidence="8">GK</shortName>
    </alternativeName>
</protein>
<evidence type="ECO:0000256" key="2">
    <source>
        <dbReference type="ARBA" id="ARBA00022605"/>
    </source>
</evidence>
<gene>
    <name evidence="8 10" type="primary">proB</name>
    <name evidence="10" type="ORF">FLL45_01765</name>
</gene>
<proteinExistence type="inferred from homology"/>
<dbReference type="InterPro" id="IPR041739">
    <property type="entry name" value="G5K_ProB"/>
</dbReference>
<evidence type="ECO:0000256" key="5">
    <source>
        <dbReference type="ARBA" id="ARBA00022741"/>
    </source>
</evidence>
<feature type="binding site" evidence="8">
    <location>
        <begin position="212"/>
        <end position="218"/>
    </location>
    <ligand>
        <name>ATP</name>
        <dbReference type="ChEBI" id="CHEBI:30616"/>
    </ligand>
</feature>
<dbReference type="PIRSF" id="PIRSF000729">
    <property type="entry name" value="GK"/>
    <property type="match status" value="1"/>
</dbReference>
<keyword evidence="7 8" id="KW-0067">ATP-binding</keyword>
<dbReference type="PROSITE" id="PS00902">
    <property type="entry name" value="GLUTAMATE_5_KINASE"/>
    <property type="match status" value="1"/>
</dbReference>
<dbReference type="InterPro" id="IPR011529">
    <property type="entry name" value="Glu_5kinase"/>
</dbReference>
<feature type="binding site" evidence="8">
    <location>
        <position position="150"/>
    </location>
    <ligand>
        <name>substrate</name>
    </ligand>
</feature>
<dbReference type="EC" id="2.7.2.11" evidence="8"/>
<feature type="binding site" evidence="8">
    <location>
        <begin position="170"/>
        <end position="171"/>
    </location>
    <ligand>
        <name>ATP</name>
        <dbReference type="ChEBI" id="CHEBI:30616"/>
    </ligand>
</feature>
<dbReference type="PANTHER" id="PTHR43654:SF1">
    <property type="entry name" value="ISOPENTENYL PHOSPHATE KINASE"/>
    <property type="match status" value="1"/>
</dbReference>
<dbReference type="GO" id="GO:0055129">
    <property type="term" value="P:L-proline biosynthetic process"/>
    <property type="evidence" value="ECO:0007669"/>
    <property type="project" value="UniProtKB-UniRule"/>
</dbReference>
<comment type="function">
    <text evidence="8">Catalyzes the transfer of a phosphate group to glutamate to form L-glutamate 5-phosphate.</text>
</comment>
<dbReference type="SUPFAM" id="SSF53633">
    <property type="entry name" value="Carbamate kinase-like"/>
    <property type="match status" value="1"/>
</dbReference>
<dbReference type="AlphaFoldDB" id="A0A545THS7"/>
<dbReference type="EMBL" id="VIKR01000001">
    <property type="protein sequence ID" value="TQV76711.1"/>
    <property type="molecule type" value="Genomic_DNA"/>
</dbReference>
<comment type="pathway">
    <text evidence="8">Amino-acid biosynthesis; L-proline biosynthesis; L-glutamate 5-semialdehyde from L-glutamate: step 1/2.</text>
</comment>
<dbReference type="UniPathway" id="UPA00098">
    <property type="reaction ID" value="UER00359"/>
</dbReference>